<gene>
    <name evidence="5" type="ORF">H6A34_13400</name>
</gene>
<dbReference type="Proteomes" id="UP000706891">
    <property type="component" value="Unassembled WGS sequence"/>
</dbReference>
<dbReference type="Gene3D" id="1.10.1070.20">
    <property type="match status" value="1"/>
</dbReference>
<accession>A0A939B731</accession>
<comment type="caution">
    <text evidence="5">The sequence shown here is derived from an EMBL/GenBank/DDBJ whole genome shotgun (WGS) entry which is preliminary data.</text>
</comment>
<evidence type="ECO:0000313" key="5">
    <source>
        <dbReference type="EMBL" id="MBM6674859.1"/>
    </source>
</evidence>
<keyword evidence="3" id="KW-0418">Kinase</keyword>
<dbReference type="PANTHER" id="PTHR37419:SF8">
    <property type="entry name" value="TOXIN YJJJ"/>
    <property type="match status" value="1"/>
</dbReference>
<evidence type="ECO:0000313" key="6">
    <source>
        <dbReference type="Proteomes" id="UP000706891"/>
    </source>
</evidence>
<evidence type="ECO:0000259" key="4">
    <source>
        <dbReference type="Pfam" id="PF07804"/>
    </source>
</evidence>
<dbReference type="EMBL" id="JACJJG010000143">
    <property type="protein sequence ID" value="MBM6674859.1"/>
    <property type="molecule type" value="Genomic_DNA"/>
</dbReference>
<evidence type="ECO:0000256" key="3">
    <source>
        <dbReference type="ARBA" id="ARBA00022777"/>
    </source>
</evidence>
<sequence>MAVDSGISMTDSRLLEVERRRHFLTRRFDRKDGGKLHVQTLATIWPGAHSYEELLMVCRKLDVPEKDSEEVFRRLVFNILANNTDDHNKNFSFIMDRQGRWRLSPAYDMTFIFNSGGYQPEDGHCMSVGGKTSGMTKQDILSFASDNGIRRPEAIICKVVEALKNFRTLADEYGVKEECTGRVASCIDRHLAEWNYLQKNNGVAALTDGQGNTASNVRIEEAYHGNYHLYADINGKEHKYVIRKGTDEYQTISRYGTLNVPQEYLRTLVEKFIMKK</sequence>
<reference evidence="5" key="1">
    <citation type="submission" date="2020-08" db="EMBL/GenBank/DDBJ databases">
        <authorList>
            <person name="Cejkova D."/>
            <person name="Kubasova T."/>
            <person name="Jahodarova E."/>
            <person name="Rychlik I."/>
        </authorList>
    </citation>
    <scope>NUCLEOTIDE SEQUENCE</scope>
    <source>
        <strain evidence="5">An824</strain>
    </source>
</reference>
<reference evidence="5" key="2">
    <citation type="journal article" date="2021" name="Sci. Rep.">
        <title>The distribution of antibiotic resistance genes in chicken gut microbiota commensals.</title>
        <authorList>
            <person name="Juricova H."/>
            <person name="Matiasovicova J."/>
            <person name="Kubasova T."/>
            <person name="Cejkova D."/>
            <person name="Rychlik I."/>
        </authorList>
    </citation>
    <scope>NUCLEOTIDE SEQUENCE</scope>
    <source>
        <strain evidence="5">An824</strain>
    </source>
</reference>
<comment type="similarity">
    <text evidence="1">Belongs to the HipA Ser/Thr kinase family.</text>
</comment>
<organism evidence="5 6">
    <name type="scientific">Marseilla massiliensis</name>
    <dbReference type="NCBI Taxonomy" id="1841864"/>
    <lineage>
        <taxon>Bacteria</taxon>
        <taxon>Pseudomonadati</taxon>
        <taxon>Bacteroidota</taxon>
        <taxon>Bacteroidia</taxon>
        <taxon>Bacteroidales</taxon>
        <taxon>Prevotellaceae</taxon>
        <taxon>Marseilla</taxon>
    </lineage>
</organism>
<dbReference type="InterPro" id="IPR052028">
    <property type="entry name" value="HipA_Ser/Thr_kinase"/>
</dbReference>
<evidence type="ECO:0000256" key="1">
    <source>
        <dbReference type="ARBA" id="ARBA00010164"/>
    </source>
</evidence>
<dbReference type="GO" id="GO:0005829">
    <property type="term" value="C:cytosol"/>
    <property type="evidence" value="ECO:0007669"/>
    <property type="project" value="TreeGrafter"/>
</dbReference>
<evidence type="ECO:0000256" key="2">
    <source>
        <dbReference type="ARBA" id="ARBA00022679"/>
    </source>
</evidence>
<proteinExistence type="inferred from homology"/>
<keyword evidence="2" id="KW-0808">Transferase</keyword>
<dbReference type="InterPro" id="IPR012893">
    <property type="entry name" value="HipA-like_C"/>
</dbReference>
<dbReference type="Pfam" id="PF07804">
    <property type="entry name" value="HipA_C"/>
    <property type="match status" value="1"/>
</dbReference>
<dbReference type="GO" id="GO:0004674">
    <property type="term" value="F:protein serine/threonine kinase activity"/>
    <property type="evidence" value="ECO:0007669"/>
    <property type="project" value="TreeGrafter"/>
</dbReference>
<feature type="domain" description="HipA-like C-terminal" evidence="4">
    <location>
        <begin position="1"/>
        <end position="163"/>
    </location>
</feature>
<protein>
    <submittedName>
        <fullName evidence="5">HipA domain-containing protein</fullName>
    </submittedName>
</protein>
<dbReference type="PANTHER" id="PTHR37419">
    <property type="entry name" value="SERINE/THREONINE-PROTEIN KINASE TOXIN HIPA"/>
    <property type="match status" value="1"/>
</dbReference>
<keyword evidence="6" id="KW-1185">Reference proteome</keyword>
<name>A0A939B731_9BACT</name>
<dbReference type="AlphaFoldDB" id="A0A939B731"/>